<accession>A0A7D9K5B1</accession>
<dbReference type="EMBL" id="CACRXK020027062">
    <property type="protein sequence ID" value="CAB4040643.1"/>
    <property type="molecule type" value="Genomic_DNA"/>
</dbReference>
<name>A0A7D9K5B1_PARCT</name>
<organism evidence="1 2">
    <name type="scientific">Paramuricea clavata</name>
    <name type="common">Red gorgonian</name>
    <name type="synonym">Violescent sea-whip</name>
    <dbReference type="NCBI Taxonomy" id="317549"/>
    <lineage>
        <taxon>Eukaryota</taxon>
        <taxon>Metazoa</taxon>
        <taxon>Cnidaria</taxon>
        <taxon>Anthozoa</taxon>
        <taxon>Octocorallia</taxon>
        <taxon>Malacalcyonacea</taxon>
        <taxon>Plexauridae</taxon>
        <taxon>Paramuricea</taxon>
    </lineage>
</organism>
<sequence length="536" mass="61078">MGDEENLNLHLTLGDNRVLERSQVHARTASYNILKELVVYTKDKATTLQRTLDDIRVNLYQQFDCNTATSKWNLAKKSTHGLTRELRLRYRNKIKGIIPVTPPRNETISETTVKQKRPNRRFSKKARNIRTAINPGVEEESEQFHPINISNKILTDDEKSLLSKGPSFCPTPKDVNRLKLAEDWENFESRLRSAVLFKQIRPEKGTPINESPQLLPKFKSKSTWRAPVSKSLPLENFLQLVKTDIFDPANTKKALDNLNKGERRALRDLQQLDSQSIKIQDKGSKFVILETEEYDSKMDKQLNNPLHYHKLDSDSSSNHFDVVASWCNKWLAKGEITQDLAGSIANEKALPSFIKDTTHLLQKISELNDTGPFLDGTLLVSWDVVAMFPNIDNDLGLLAVTQALNSRPNQFPSTECIVEAVKICLAHNNSSFGKKHYLQIHGTAMGPKNACSYAVKIKPNLWWRYRDDIFDLWTQGTAKLLEFTDFINSLYPTIKFTLVYSEVSLNVLDLTLALVDSKDFKIPRQQTTDNAFSCAV</sequence>
<dbReference type="PANTHER" id="PTHR21301:SF10">
    <property type="entry name" value="REVERSE TRANSCRIPTASE DOMAIN-CONTAINING PROTEIN"/>
    <property type="match status" value="1"/>
</dbReference>
<evidence type="ECO:0000313" key="2">
    <source>
        <dbReference type="Proteomes" id="UP001152795"/>
    </source>
</evidence>
<reference evidence="1" key="1">
    <citation type="submission" date="2020-04" db="EMBL/GenBank/DDBJ databases">
        <authorList>
            <person name="Alioto T."/>
            <person name="Alioto T."/>
            <person name="Gomez Garrido J."/>
        </authorList>
    </citation>
    <scope>NUCLEOTIDE SEQUENCE</scope>
    <source>
        <strain evidence="1">A484AB</strain>
    </source>
</reference>
<dbReference type="AlphaFoldDB" id="A0A7D9K5B1"/>
<proteinExistence type="predicted"/>
<evidence type="ECO:0000313" key="1">
    <source>
        <dbReference type="EMBL" id="CAB4040643.1"/>
    </source>
</evidence>
<dbReference type="OrthoDB" id="10067251at2759"/>
<keyword evidence="2" id="KW-1185">Reference proteome</keyword>
<gene>
    <name evidence="1" type="ORF">PACLA_8A073572</name>
</gene>
<dbReference type="PANTHER" id="PTHR21301">
    <property type="entry name" value="REVERSE TRANSCRIPTASE"/>
    <property type="match status" value="1"/>
</dbReference>
<dbReference type="Proteomes" id="UP001152795">
    <property type="component" value="Unassembled WGS sequence"/>
</dbReference>
<comment type="caution">
    <text evidence="1">The sequence shown here is derived from an EMBL/GenBank/DDBJ whole genome shotgun (WGS) entry which is preliminary data.</text>
</comment>
<protein>
    <submittedName>
        <fullName evidence="1">Uncharacterized protein</fullName>
    </submittedName>
</protein>